<dbReference type="InterPro" id="IPR015510">
    <property type="entry name" value="PGRP"/>
</dbReference>
<dbReference type="Proteomes" id="UP001467690">
    <property type="component" value="Unassembled WGS sequence"/>
</dbReference>
<gene>
    <name evidence="3" type="ORF">ABS311_00275</name>
</gene>
<dbReference type="Pfam" id="PF01510">
    <property type="entry name" value="Amidase_2"/>
    <property type="match status" value="1"/>
</dbReference>
<comment type="similarity">
    <text evidence="1">Belongs to the N-acetylmuramoyl-L-alanine amidase 2 family.</text>
</comment>
<proteinExistence type="inferred from homology"/>
<dbReference type="PANTHER" id="PTHR11022">
    <property type="entry name" value="PEPTIDOGLYCAN RECOGNITION PROTEIN"/>
    <property type="match status" value="1"/>
</dbReference>
<protein>
    <submittedName>
        <fullName evidence="3">N-acetylmuramoyl-L-alanine amidase</fullName>
        <ecNumber evidence="3">3.5.1.28</ecNumber>
    </submittedName>
</protein>
<dbReference type="EC" id="3.5.1.28" evidence="3"/>
<dbReference type="CDD" id="cd06583">
    <property type="entry name" value="PGRP"/>
    <property type="match status" value="1"/>
</dbReference>
<evidence type="ECO:0000313" key="4">
    <source>
        <dbReference type="Proteomes" id="UP001467690"/>
    </source>
</evidence>
<dbReference type="GO" id="GO:0008745">
    <property type="term" value="F:N-acetylmuramoyl-L-alanine amidase activity"/>
    <property type="evidence" value="ECO:0007669"/>
    <property type="project" value="UniProtKB-EC"/>
</dbReference>
<keyword evidence="4" id="KW-1185">Reference proteome</keyword>
<dbReference type="InterPro" id="IPR006619">
    <property type="entry name" value="PGRP_domain_met/bac"/>
</dbReference>
<dbReference type="InterPro" id="IPR002502">
    <property type="entry name" value="Amidase_domain"/>
</dbReference>
<evidence type="ECO:0000256" key="1">
    <source>
        <dbReference type="ARBA" id="ARBA00007553"/>
    </source>
</evidence>
<dbReference type="SUPFAM" id="SSF55846">
    <property type="entry name" value="N-acetylmuramoyl-L-alanine amidase-like"/>
    <property type="match status" value="1"/>
</dbReference>
<dbReference type="SMART" id="SM00701">
    <property type="entry name" value="PGRP"/>
    <property type="match status" value="1"/>
</dbReference>
<organism evidence="3 4">
    <name type="scientific">Catenovulum sediminis</name>
    <dbReference type="NCBI Taxonomy" id="1740262"/>
    <lineage>
        <taxon>Bacteria</taxon>
        <taxon>Pseudomonadati</taxon>
        <taxon>Pseudomonadota</taxon>
        <taxon>Gammaproteobacteria</taxon>
        <taxon>Alteromonadales</taxon>
        <taxon>Alteromonadaceae</taxon>
        <taxon>Catenovulum</taxon>
    </lineage>
</organism>
<comment type="caution">
    <text evidence="3">The sequence shown here is derived from an EMBL/GenBank/DDBJ whole genome shotgun (WGS) entry which is preliminary data.</text>
</comment>
<dbReference type="InterPro" id="IPR036505">
    <property type="entry name" value="Amidase/PGRP_sf"/>
</dbReference>
<dbReference type="PANTHER" id="PTHR11022:SF41">
    <property type="entry name" value="PEPTIDOGLYCAN-RECOGNITION PROTEIN LC-RELATED"/>
    <property type="match status" value="1"/>
</dbReference>
<feature type="domain" description="Peptidoglycan recognition protein family" evidence="2">
    <location>
        <begin position="2"/>
        <end position="113"/>
    </location>
</feature>
<dbReference type="Gene3D" id="3.40.80.10">
    <property type="entry name" value="Peptidoglycan recognition protein-like"/>
    <property type="match status" value="1"/>
</dbReference>
<keyword evidence="3" id="KW-0378">Hydrolase</keyword>
<evidence type="ECO:0000313" key="3">
    <source>
        <dbReference type="EMBL" id="MER2490324.1"/>
    </source>
</evidence>
<sequence>MKPNSVKYIVIHCSDTPDDREHTAADIHRWHKEFGWDGIGYHAVVQRSGKIEYGRPLYWPGAHVKNHNSNSIGVCLIGRHRFEQFQLSALSTFIKNLQSQFPNAKVVGHNELDPDKTCPNFDVQAWLKAQFSYS</sequence>
<reference evidence="3 4" key="1">
    <citation type="submission" date="2024-06" db="EMBL/GenBank/DDBJ databases">
        <authorList>
            <person name="Chen R.Y."/>
        </authorList>
    </citation>
    <scope>NUCLEOTIDE SEQUENCE [LARGE SCALE GENOMIC DNA]</scope>
    <source>
        <strain evidence="3 4">D2</strain>
    </source>
</reference>
<dbReference type="RefSeq" id="WP_350400131.1">
    <property type="nucleotide sequence ID" value="NZ_JBELOE010000039.1"/>
</dbReference>
<accession>A0ABV1RBN2</accession>
<name>A0ABV1RBN2_9ALTE</name>
<evidence type="ECO:0000259" key="2">
    <source>
        <dbReference type="SMART" id="SM00701"/>
    </source>
</evidence>
<dbReference type="EMBL" id="JBELOE010000039">
    <property type="protein sequence ID" value="MER2490324.1"/>
    <property type="molecule type" value="Genomic_DNA"/>
</dbReference>